<evidence type="ECO:0000313" key="3">
    <source>
        <dbReference type="Proteomes" id="UP000554766"/>
    </source>
</evidence>
<dbReference type="AlphaFoldDB" id="A0A7L4P8Y5"/>
<dbReference type="Proteomes" id="UP000554766">
    <property type="component" value="Unassembled WGS sequence"/>
</dbReference>
<proteinExistence type="predicted"/>
<name>A0A7L4P8Y5_9CREN</name>
<dbReference type="RefSeq" id="WP_179790380.1">
    <property type="nucleotide sequence ID" value="NZ_JAAVJF010000001.1"/>
</dbReference>
<comment type="caution">
    <text evidence="2">The sequence shown here is derived from an EMBL/GenBank/DDBJ whole genome shotgun (WGS) entry which is preliminary data.</text>
</comment>
<feature type="region of interest" description="Disordered" evidence="1">
    <location>
        <begin position="1"/>
        <end position="32"/>
    </location>
</feature>
<gene>
    <name evidence="2" type="ORF">HC235_03665</name>
</gene>
<sequence>MRSLGPFKEAEDRPTSSLADAASQRGCEEGAGGRLAGFNVVAFKLVDIRGRGGSRKATAEAHC</sequence>
<protein>
    <submittedName>
        <fullName evidence="2">Uncharacterized protein</fullName>
    </submittedName>
</protein>
<organism evidence="2 3">
    <name type="scientific">Pyrobaculum arsenaticum</name>
    <dbReference type="NCBI Taxonomy" id="121277"/>
    <lineage>
        <taxon>Archaea</taxon>
        <taxon>Thermoproteota</taxon>
        <taxon>Thermoprotei</taxon>
        <taxon>Thermoproteales</taxon>
        <taxon>Thermoproteaceae</taxon>
        <taxon>Pyrobaculum</taxon>
    </lineage>
</organism>
<evidence type="ECO:0000256" key="1">
    <source>
        <dbReference type="SAM" id="MobiDB-lite"/>
    </source>
</evidence>
<keyword evidence="3" id="KW-1185">Reference proteome</keyword>
<evidence type="ECO:0000313" key="2">
    <source>
        <dbReference type="EMBL" id="NYR15064.1"/>
    </source>
</evidence>
<accession>A0A7L4P8Y5</accession>
<reference evidence="2 3" key="1">
    <citation type="journal article" date="2020" name="Nat. Commun.">
        <title>The structures of two archaeal type IV pili illuminate evolutionary relationships.</title>
        <authorList>
            <person name="Wang F."/>
            <person name="Baquero D.P."/>
            <person name="Su Z."/>
            <person name="Beltran L.C."/>
            <person name="Prangishvili D."/>
            <person name="Krupovic M."/>
            <person name="Egelman E.H."/>
        </authorList>
    </citation>
    <scope>NUCLEOTIDE SEQUENCE [LARGE SCALE GENOMIC DNA]</scope>
    <source>
        <strain evidence="2 3">2GA</strain>
    </source>
</reference>
<dbReference type="EMBL" id="JAAVJF010000001">
    <property type="protein sequence ID" value="NYR15064.1"/>
    <property type="molecule type" value="Genomic_DNA"/>
</dbReference>